<dbReference type="Proteomes" id="UP001617427">
    <property type="component" value="Unassembled WGS sequence"/>
</dbReference>
<dbReference type="EMBL" id="JBIUZV010000003">
    <property type="protein sequence ID" value="MFJ3045545.1"/>
    <property type="molecule type" value="Genomic_DNA"/>
</dbReference>
<name>A0ABW8EVV3_9BURK</name>
<proteinExistence type="predicted"/>
<gene>
    <name evidence="1" type="ORF">ACIPEN_06935</name>
</gene>
<evidence type="ECO:0008006" key="3">
    <source>
        <dbReference type="Google" id="ProtNLM"/>
    </source>
</evidence>
<sequence>MIAPQHPFFRGFLRVGARGCGVLLVSTYSENEQCFTIRHQIFHLKIVCQTVFALLPWNRFQKIQTIEQPGTQEAQIDR</sequence>
<dbReference type="RefSeq" id="WP_402699189.1">
    <property type="nucleotide sequence ID" value="NZ_JBIUZV010000003.1"/>
</dbReference>
<protein>
    <recommendedName>
        <fullName evidence="3">Secreted protein</fullName>
    </recommendedName>
</protein>
<evidence type="ECO:0000313" key="1">
    <source>
        <dbReference type="EMBL" id="MFJ3045545.1"/>
    </source>
</evidence>
<comment type="caution">
    <text evidence="1">The sequence shown here is derived from an EMBL/GenBank/DDBJ whole genome shotgun (WGS) entry which is preliminary data.</text>
</comment>
<accession>A0ABW8EVV3</accession>
<keyword evidence="2" id="KW-1185">Reference proteome</keyword>
<evidence type="ECO:0000313" key="2">
    <source>
        <dbReference type="Proteomes" id="UP001617427"/>
    </source>
</evidence>
<organism evidence="1 2">
    <name type="scientific">Herbaspirillum chlorophenolicum</name>
    <dbReference type="NCBI Taxonomy" id="211589"/>
    <lineage>
        <taxon>Bacteria</taxon>
        <taxon>Pseudomonadati</taxon>
        <taxon>Pseudomonadota</taxon>
        <taxon>Betaproteobacteria</taxon>
        <taxon>Burkholderiales</taxon>
        <taxon>Oxalobacteraceae</taxon>
        <taxon>Herbaspirillum</taxon>
    </lineage>
</organism>
<reference evidence="1 2" key="1">
    <citation type="submission" date="2024-10" db="EMBL/GenBank/DDBJ databases">
        <title>The Natural Products Discovery Center: Release of the First 8490 Sequenced Strains for Exploring Actinobacteria Biosynthetic Diversity.</title>
        <authorList>
            <person name="Kalkreuter E."/>
            <person name="Kautsar S.A."/>
            <person name="Yang D."/>
            <person name="Bader C.D."/>
            <person name="Teijaro C.N."/>
            <person name="Fluegel L."/>
            <person name="Davis C.M."/>
            <person name="Simpson J.R."/>
            <person name="Lauterbach L."/>
            <person name="Steele A.D."/>
            <person name="Gui C."/>
            <person name="Meng S."/>
            <person name="Li G."/>
            <person name="Viehrig K."/>
            <person name="Ye F."/>
            <person name="Su P."/>
            <person name="Kiefer A.F."/>
            <person name="Nichols A."/>
            <person name="Cepeda A.J."/>
            <person name="Yan W."/>
            <person name="Fan B."/>
            <person name="Jiang Y."/>
            <person name="Adhikari A."/>
            <person name="Zheng C.-J."/>
            <person name="Schuster L."/>
            <person name="Cowan T.M."/>
            <person name="Smanski M.J."/>
            <person name="Chevrette M.G."/>
            <person name="De Carvalho L.P.S."/>
            <person name="Shen B."/>
        </authorList>
    </citation>
    <scope>NUCLEOTIDE SEQUENCE [LARGE SCALE GENOMIC DNA]</scope>
    <source>
        <strain evidence="1 2">NPDC087045</strain>
    </source>
</reference>